<proteinExistence type="predicted"/>
<evidence type="ECO:0000313" key="2">
    <source>
        <dbReference type="Proteomes" id="UP001558652"/>
    </source>
</evidence>
<reference evidence="1 2" key="1">
    <citation type="submission" date="2024-07" db="EMBL/GenBank/DDBJ databases">
        <title>Chromosome-level genome assembly of the water stick insect Ranatra chinensis (Heteroptera: Nepidae).</title>
        <authorList>
            <person name="Liu X."/>
        </authorList>
    </citation>
    <scope>NUCLEOTIDE SEQUENCE [LARGE SCALE GENOMIC DNA]</scope>
    <source>
        <strain evidence="1">Cailab_2021Rc</strain>
        <tissue evidence="1">Muscle</tissue>
    </source>
</reference>
<keyword evidence="2" id="KW-1185">Reference proteome</keyword>
<dbReference type="AlphaFoldDB" id="A0ABD0Z3C1"/>
<dbReference type="EMBL" id="JBFDAA010000006">
    <property type="protein sequence ID" value="KAL1131998.1"/>
    <property type="molecule type" value="Genomic_DNA"/>
</dbReference>
<protein>
    <submittedName>
        <fullName evidence="1">Uncharacterized protein</fullName>
    </submittedName>
</protein>
<gene>
    <name evidence="1" type="ORF">AAG570_011608</name>
</gene>
<dbReference type="Proteomes" id="UP001558652">
    <property type="component" value="Unassembled WGS sequence"/>
</dbReference>
<organism evidence="1 2">
    <name type="scientific">Ranatra chinensis</name>
    <dbReference type="NCBI Taxonomy" id="642074"/>
    <lineage>
        <taxon>Eukaryota</taxon>
        <taxon>Metazoa</taxon>
        <taxon>Ecdysozoa</taxon>
        <taxon>Arthropoda</taxon>
        <taxon>Hexapoda</taxon>
        <taxon>Insecta</taxon>
        <taxon>Pterygota</taxon>
        <taxon>Neoptera</taxon>
        <taxon>Paraneoptera</taxon>
        <taxon>Hemiptera</taxon>
        <taxon>Heteroptera</taxon>
        <taxon>Panheteroptera</taxon>
        <taxon>Nepomorpha</taxon>
        <taxon>Nepidae</taxon>
        <taxon>Ranatrinae</taxon>
        <taxon>Ranatra</taxon>
    </lineage>
</organism>
<accession>A0ABD0Z3C1</accession>
<sequence>MKLVLARNALLGSLFIGYGILTPRGRDLNFKGPVLVKGLYLVRWLLDCKTLGTWDAPPPAMEMYLAVANNNGYKFLSSQAMETLHNFFRNHGTECIRQFVQEDGNSTVEAATSPNIAQLTPSNFLHP</sequence>
<name>A0ABD0Z3C1_9HEMI</name>
<comment type="caution">
    <text evidence="1">The sequence shown here is derived from an EMBL/GenBank/DDBJ whole genome shotgun (WGS) entry which is preliminary data.</text>
</comment>
<evidence type="ECO:0000313" key="1">
    <source>
        <dbReference type="EMBL" id="KAL1131998.1"/>
    </source>
</evidence>